<sequence length="522" mass="55008">MPYFVAPRANMISSLSGAAQHRQSTDPLIERSPGDGVISSAEKDSAALRADDGLPTVESAIGSEGAGVVISEETLELSAMPHLMQHPESASPDTTTIPLTSRLARNNTADSSMGVEPDVEDALPATDPPHAAPVTRKCIGVCRAIEPIAEFAGSRSRDPVLRCLDCRGLVLDTASGRARKRTSADKAVMMPPGLTQDSADEVGLTEGLNVAYLPPANDVRRRTRGQLRAERRASQRTLDASSSPKVGPPANSPLVDMPPLLAVPNKESRRSRTSKEAGPSGAQSSVPAAPNGFPLTTTSPPTINEMSASVPVPMDDAGPDFSETFQVDNGLGDDSVARLSTAPDMVSKTDIIPPSSTDSLQVNSPAEFKPLLTSLVDCKPILSSDILRDPESSPVKLHADSLVAEEKHTLDETKVVGAKEETPLVKPEHPTFVSRSSSPVFSCIKEQSPRAVYSRAVSAAYPGSLADRSKQSDLTGRRCASTPASSGGRARASTVGRAIGNVRKSMQMRAKVEDSSEDELAL</sequence>
<feature type="region of interest" description="Disordered" evidence="1">
    <location>
        <begin position="16"/>
        <end position="39"/>
    </location>
</feature>
<organism evidence="2 3">
    <name type="scientific">Friedmanniomyces simplex</name>
    <dbReference type="NCBI Taxonomy" id="329884"/>
    <lineage>
        <taxon>Eukaryota</taxon>
        <taxon>Fungi</taxon>
        <taxon>Dikarya</taxon>
        <taxon>Ascomycota</taxon>
        <taxon>Pezizomycotina</taxon>
        <taxon>Dothideomycetes</taxon>
        <taxon>Dothideomycetidae</taxon>
        <taxon>Mycosphaerellales</taxon>
        <taxon>Teratosphaeriaceae</taxon>
        <taxon>Friedmanniomyces</taxon>
    </lineage>
</organism>
<dbReference type="AlphaFoldDB" id="A0A4U0XFX0"/>
<protein>
    <submittedName>
        <fullName evidence="2">Uncharacterized protein</fullName>
    </submittedName>
</protein>
<feature type="compositionally biased region" description="Basic and acidic residues" evidence="1">
    <location>
        <begin position="266"/>
        <end position="275"/>
    </location>
</feature>
<keyword evidence="3" id="KW-1185">Reference proteome</keyword>
<reference evidence="2 3" key="1">
    <citation type="submission" date="2017-03" db="EMBL/GenBank/DDBJ databases">
        <title>Genomes of endolithic fungi from Antarctica.</title>
        <authorList>
            <person name="Coleine C."/>
            <person name="Masonjones S."/>
            <person name="Stajich J.E."/>
        </authorList>
    </citation>
    <scope>NUCLEOTIDE SEQUENCE [LARGE SCALE GENOMIC DNA]</scope>
    <source>
        <strain evidence="2 3">CCFEE 5184</strain>
    </source>
</reference>
<feature type="region of interest" description="Disordered" evidence="1">
    <location>
        <begin position="466"/>
        <end position="501"/>
    </location>
</feature>
<evidence type="ECO:0000256" key="1">
    <source>
        <dbReference type="SAM" id="MobiDB-lite"/>
    </source>
</evidence>
<dbReference type="Proteomes" id="UP000309340">
    <property type="component" value="Unassembled WGS sequence"/>
</dbReference>
<dbReference type="EMBL" id="NAJQ01000261">
    <property type="protein sequence ID" value="TKA73525.1"/>
    <property type="molecule type" value="Genomic_DNA"/>
</dbReference>
<feature type="compositionally biased region" description="Polar residues" evidence="1">
    <location>
        <begin position="235"/>
        <end position="244"/>
    </location>
</feature>
<accession>A0A4U0XFX0</accession>
<feature type="compositionally biased region" description="Polar residues" evidence="1">
    <location>
        <begin position="16"/>
        <end position="26"/>
    </location>
</feature>
<dbReference type="OrthoDB" id="10579400at2759"/>
<evidence type="ECO:0000313" key="2">
    <source>
        <dbReference type="EMBL" id="TKA73525.1"/>
    </source>
</evidence>
<gene>
    <name evidence="2" type="ORF">B0A55_05324</name>
</gene>
<evidence type="ECO:0000313" key="3">
    <source>
        <dbReference type="Proteomes" id="UP000309340"/>
    </source>
</evidence>
<name>A0A4U0XFX0_9PEZI</name>
<comment type="caution">
    <text evidence="2">The sequence shown here is derived from an EMBL/GenBank/DDBJ whole genome shotgun (WGS) entry which is preliminary data.</text>
</comment>
<feature type="region of interest" description="Disordered" evidence="1">
    <location>
        <begin position="215"/>
        <end position="302"/>
    </location>
</feature>
<proteinExistence type="predicted"/>